<dbReference type="EMBL" id="JAJVCN010000001">
    <property type="protein sequence ID" value="MCE7002741.1"/>
    <property type="molecule type" value="Genomic_DNA"/>
</dbReference>
<feature type="domain" description="SpoVT-AbrB" evidence="2">
    <location>
        <begin position="10"/>
        <end position="58"/>
    </location>
</feature>
<dbReference type="GO" id="GO:0003677">
    <property type="term" value="F:DNA binding"/>
    <property type="evidence" value="ECO:0007669"/>
    <property type="project" value="UniProtKB-KW"/>
</dbReference>
<organism evidence="3 4">
    <name type="scientific">Kibdelosporangium philippinense</name>
    <dbReference type="NCBI Taxonomy" id="211113"/>
    <lineage>
        <taxon>Bacteria</taxon>
        <taxon>Bacillati</taxon>
        <taxon>Actinomycetota</taxon>
        <taxon>Actinomycetes</taxon>
        <taxon>Pseudonocardiales</taxon>
        <taxon>Pseudonocardiaceae</taxon>
        <taxon>Kibdelosporangium</taxon>
    </lineage>
</organism>
<dbReference type="Proteomes" id="UP001521150">
    <property type="component" value="Unassembled WGS sequence"/>
</dbReference>
<comment type="caution">
    <text evidence="3">The sequence shown here is derived from an EMBL/GenBank/DDBJ whole genome shotgun (WGS) entry which is preliminary data.</text>
</comment>
<evidence type="ECO:0000313" key="4">
    <source>
        <dbReference type="Proteomes" id="UP001521150"/>
    </source>
</evidence>
<keyword evidence="4" id="KW-1185">Reference proteome</keyword>
<evidence type="ECO:0000256" key="1">
    <source>
        <dbReference type="PROSITE-ProRule" id="PRU01076"/>
    </source>
</evidence>
<dbReference type="Pfam" id="PF04014">
    <property type="entry name" value="MazE_antitoxin"/>
    <property type="match status" value="1"/>
</dbReference>
<dbReference type="NCBIfam" id="TIGR01439">
    <property type="entry name" value="lp_hng_hel_AbrB"/>
    <property type="match status" value="1"/>
</dbReference>
<accession>A0ABS8Z7V1</accession>
<dbReference type="RefSeq" id="WP_233724201.1">
    <property type="nucleotide sequence ID" value="NZ_JAJVCN010000001.1"/>
</dbReference>
<evidence type="ECO:0000259" key="2">
    <source>
        <dbReference type="PROSITE" id="PS51740"/>
    </source>
</evidence>
<gene>
    <name evidence="3" type="ORF">LWC34_07840</name>
</gene>
<dbReference type="PROSITE" id="PS51740">
    <property type="entry name" value="SPOVT_ABRB"/>
    <property type="match status" value="1"/>
</dbReference>
<protein>
    <submittedName>
        <fullName evidence="3">AbrB/MazE/SpoVT family DNA-binding domain-containing protein</fullName>
    </submittedName>
</protein>
<reference evidence="3 4" key="1">
    <citation type="submission" date="2021-12" db="EMBL/GenBank/DDBJ databases">
        <title>Genome sequence of Kibdelosporangium philippinense ATCC 49844.</title>
        <authorList>
            <person name="Fedorov E.A."/>
            <person name="Omeragic M."/>
            <person name="Shalygina K.F."/>
            <person name="Maclea K.S."/>
        </authorList>
    </citation>
    <scope>NUCLEOTIDE SEQUENCE [LARGE SCALE GENOMIC DNA]</scope>
    <source>
        <strain evidence="3 4">ATCC 49844</strain>
    </source>
</reference>
<evidence type="ECO:0000313" key="3">
    <source>
        <dbReference type="EMBL" id="MCE7002741.1"/>
    </source>
</evidence>
<dbReference type="InterPro" id="IPR037914">
    <property type="entry name" value="SpoVT-AbrB_sf"/>
</dbReference>
<dbReference type="Gene3D" id="2.10.260.10">
    <property type="match status" value="1"/>
</dbReference>
<proteinExistence type="predicted"/>
<name>A0ABS8Z7V1_9PSEU</name>
<sequence length="87" mass="9782">MVDVLRVAEEVTMRLNSKGQVTIPAALREKYHLREGDEVEVVEDGTSLRIVRIQGGQTRGRRLAQGMRGRATTKMSTDELMELLRGD</sequence>
<dbReference type="SMART" id="SM00966">
    <property type="entry name" value="SpoVT_AbrB"/>
    <property type="match status" value="1"/>
</dbReference>
<keyword evidence="1 3" id="KW-0238">DNA-binding</keyword>
<dbReference type="SUPFAM" id="SSF89447">
    <property type="entry name" value="AbrB/MazE/MraZ-like"/>
    <property type="match status" value="1"/>
</dbReference>
<dbReference type="InterPro" id="IPR007159">
    <property type="entry name" value="SpoVT-AbrB_dom"/>
</dbReference>